<dbReference type="InterPro" id="IPR029063">
    <property type="entry name" value="SAM-dependent_MTases_sf"/>
</dbReference>
<dbReference type="OrthoDB" id="9777830at2"/>
<dbReference type="PANTHER" id="PTHR45036:SF1">
    <property type="entry name" value="METHYLTRANSFERASE LIKE 7A"/>
    <property type="match status" value="1"/>
</dbReference>
<dbReference type="PANTHER" id="PTHR45036">
    <property type="entry name" value="METHYLTRANSFERASE LIKE 7B"/>
    <property type="match status" value="1"/>
</dbReference>
<dbReference type="EMBL" id="NAAD01000032">
    <property type="protein sequence ID" value="ORJ54276.1"/>
    <property type="molecule type" value="Genomic_DNA"/>
</dbReference>
<name>A0A1X0XN08_9BACT</name>
<dbReference type="AlphaFoldDB" id="A0A1X0XN08"/>
<dbReference type="Gene3D" id="3.40.50.150">
    <property type="entry name" value="Vaccinia Virus protein VP39"/>
    <property type="match status" value="1"/>
</dbReference>
<dbReference type="SUPFAM" id="SSF53335">
    <property type="entry name" value="S-adenosyl-L-methionine-dependent methyltransferases"/>
    <property type="match status" value="1"/>
</dbReference>
<dbReference type="InterPro" id="IPR013216">
    <property type="entry name" value="Methyltransf_11"/>
</dbReference>
<reference evidence="2 3" key="1">
    <citation type="submission" date="2017-03" db="EMBL/GenBank/DDBJ databases">
        <title>Genome sequence of Geothermobacter sp. EPR-M, Deep-Sea Iron Reducer.</title>
        <authorList>
            <person name="Tully B."/>
            <person name="Savalia P."/>
            <person name="Abuyen K."/>
            <person name="Baughan C."/>
            <person name="Romero E."/>
            <person name="Ronkowski C."/>
            <person name="Torres B."/>
            <person name="Tremblay J."/>
            <person name="Trujillo A."/>
            <person name="Tyler M."/>
            <person name="Perez-Rodriguez I."/>
            <person name="Amend J."/>
        </authorList>
    </citation>
    <scope>NUCLEOTIDE SEQUENCE [LARGE SCALE GENOMIC DNA]</scope>
    <source>
        <strain evidence="2 3">EPR-M</strain>
    </source>
</reference>
<evidence type="ECO:0000313" key="3">
    <source>
        <dbReference type="Proteomes" id="UP000193136"/>
    </source>
</evidence>
<accession>A0A1X0XN08</accession>
<evidence type="ECO:0000313" key="2">
    <source>
        <dbReference type="EMBL" id="ORJ54276.1"/>
    </source>
</evidence>
<gene>
    <name evidence="2" type="ORF">B5V00_15790</name>
</gene>
<dbReference type="Pfam" id="PF08241">
    <property type="entry name" value="Methyltransf_11"/>
    <property type="match status" value="1"/>
</dbReference>
<sequence length="213" mass="23542">MMADLPARLLAAVYDRAIAGAERRFLGRWRRELLTGVTGTVLEIGSGTGLNLPHYPATVERLVLSEPDPYMRIRLEKKLDRQPAPPELLTCGAEQLDFPDGSFDAVISTLVLCSVKDPAVALREIHRVLRPGGRLHFLEHVLSEHPGISFWQHTLEPLWKRTCGNCHLTRATGELIGEAGFEVETMEDLRMEGVPIIVRRALRGVAVKPAAGA</sequence>
<protein>
    <recommendedName>
        <fullName evidence="1">Methyltransferase type 11 domain-containing protein</fullName>
    </recommendedName>
</protein>
<feature type="domain" description="Methyltransferase type 11" evidence="1">
    <location>
        <begin position="42"/>
        <end position="136"/>
    </location>
</feature>
<dbReference type="Proteomes" id="UP000193136">
    <property type="component" value="Unassembled WGS sequence"/>
</dbReference>
<dbReference type="STRING" id="1969733.B5V00_15790"/>
<comment type="caution">
    <text evidence="2">The sequence shown here is derived from an EMBL/GenBank/DDBJ whole genome shotgun (WGS) entry which is preliminary data.</text>
</comment>
<keyword evidence="3" id="KW-1185">Reference proteome</keyword>
<dbReference type="GO" id="GO:0008757">
    <property type="term" value="F:S-adenosylmethionine-dependent methyltransferase activity"/>
    <property type="evidence" value="ECO:0007669"/>
    <property type="project" value="InterPro"/>
</dbReference>
<proteinExistence type="predicted"/>
<organism evidence="2 3">
    <name type="scientific">Geothermobacter hydrogeniphilus</name>
    <dbReference type="NCBI Taxonomy" id="1969733"/>
    <lineage>
        <taxon>Bacteria</taxon>
        <taxon>Pseudomonadati</taxon>
        <taxon>Thermodesulfobacteriota</taxon>
        <taxon>Desulfuromonadia</taxon>
        <taxon>Desulfuromonadales</taxon>
        <taxon>Geothermobacteraceae</taxon>
        <taxon>Geothermobacter</taxon>
    </lineage>
</organism>
<evidence type="ECO:0000259" key="1">
    <source>
        <dbReference type="Pfam" id="PF08241"/>
    </source>
</evidence>
<dbReference type="InterPro" id="IPR052356">
    <property type="entry name" value="Thiol_S-MT"/>
</dbReference>
<dbReference type="RefSeq" id="WP_085011772.1">
    <property type="nucleotide sequence ID" value="NZ_NAAD01000032.1"/>
</dbReference>
<dbReference type="CDD" id="cd02440">
    <property type="entry name" value="AdoMet_MTases"/>
    <property type="match status" value="1"/>
</dbReference>